<reference evidence="3 5" key="2">
    <citation type="submission" date="2016-11" db="EMBL/GenBank/DDBJ databases">
        <title>Whole genomes of Flavobacteriaceae.</title>
        <authorList>
            <person name="Stine C."/>
            <person name="Li C."/>
            <person name="Tadesse D."/>
        </authorList>
    </citation>
    <scope>NUCLEOTIDE SEQUENCE [LARGE SCALE GENOMIC DNA]</scope>
    <source>
        <strain evidence="3 5">ATCC 51468</strain>
    </source>
</reference>
<comment type="caution">
    <text evidence="2">The sequence shown here is derived from an EMBL/GenBank/DDBJ whole genome shotgun (WGS) entry which is preliminary data.</text>
</comment>
<dbReference type="AlphaFoldDB" id="A0A0D0F370"/>
<dbReference type="Proteomes" id="UP000198302">
    <property type="component" value="Unassembled WGS sequence"/>
</dbReference>
<feature type="signal peptide" evidence="1">
    <location>
        <begin position="1"/>
        <end position="22"/>
    </location>
</feature>
<dbReference type="EMBL" id="MUGX01000009">
    <property type="protein sequence ID" value="OXA89181.1"/>
    <property type="molecule type" value="Genomic_DNA"/>
</dbReference>
<keyword evidence="5" id="KW-1185">Reference proteome</keyword>
<dbReference type="STRING" id="37752.IW18_11455"/>
<evidence type="ECO:0000313" key="2">
    <source>
        <dbReference type="EMBL" id="KIO52547.1"/>
    </source>
</evidence>
<reference evidence="2 4" key="1">
    <citation type="submission" date="2015-01" db="EMBL/GenBank/DDBJ databases">
        <title>Genome of Flavobacterium hibernum DSM 12611.</title>
        <authorList>
            <person name="Stropko S.J."/>
            <person name="Pipes S.E."/>
            <person name="Newman J.D."/>
        </authorList>
    </citation>
    <scope>NUCLEOTIDE SEQUENCE [LARGE SCALE GENOMIC DNA]</scope>
    <source>
        <strain evidence="2 4">DSM 12611</strain>
    </source>
</reference>
<accession>A0A0D0F370</accession>
<keyword evidence="1" id="KW-0732">Signal</keyword>
<dbReference type="Proteomes" id="UP000032061">
    <property type="component" value="Unassembled WGS sequence"/>
</dbReference>
<evidence type="ECO:0000313" key="4">
    <source>
        <dbReference type="Proteomes" id="UP000032061"/>
    </source>
</evidence>
<feature type="chain" id="PRO_5002209715" description="Lipoprotein" evidence="1">
    <location>
        <begin position="23"/>
        <end position="274"/>
    </location>
</feature>
<name>A0A0D0F370_9FLAO</name>
<organism evidence="2 4">
    <name type="scientific">Flavobacterium hibernum</name>
    <dbReference type="NCBI Taxonomy" id="37752"/>
    <lineage>
        <taxon>Bacteria</taxon>
        <taxon>Pseudomonadati</taxon>
        <taxon>Bacteroidota</taxon>
        <taxon>Flavobacteriia</taxon>
        <taxon>Flavobacteriales</taxon>
        <taxon>Flavobacteriaceae</taxon>
        <taxon>Flavobacterium</taxon>
    </lineage>
</organism>
<protein>
    <recommendedName>
        <fullName evidence="6">Lipoprotein</fullName>
    </recommendedName>
</protein>
<evidence type="ECO:0000313" key="3">
    <source>
        <dbReference type="EMBL" id="OXA89181.1"/>
    </source>
</evidence>
<evidence type="ECO:0000256" key="1">
    <source>
        <dbReference type="SAM" id="SignalP"/>
    </source>
</evidence>
<dbReference type="EMBL" id="JPRK01000009">
    <property type="protein sequence ID" value="KIO52547.1"/>
    <property type="molecule type" value="Genomic_DNA"/>
</dbReference>
<evidence type="ECO:0000313" key="5">
    <source>
        <dbReference type="Proteomes" id="UP000198302"/>
    </source>
</evidence>
<sequence>MIQKISIVKKIFILFVCTLLFACNQKQKENQINQSEPEQKELSPVITNQNSETDTTNYQISTFYNTEEADRIKRQKESLKQLSEKKVFLDIHNKLIQKINAKQQSFFKKNPNYKLLSVAQGNLFQENSNDFAFIVYDTKNIKTSILLYNGKTSTYAELFKDIKVINGLKNANCSFYSFGTLDYQFANEFLVSNEDYLLKSIESFLEYPSIKITDISKDENFILKDGCFAKNVSKTNLANTLCIPTSSIYNNWECLRYNKTSNSFLIFYGQAFAD</sequence>
<proteinExistence type="predicted"/>
<evidence type="ECO:0008006" key="6">
    <source>
        <dbReference type="Google" id="ProtNLM"/>
    </source>
</evidence>
<gene>
    <name evidence="3" type="ORF">B0A73_06290</name>
    <name evidence="2" type="ORF">IW18_11455</name>
</gene>
<dbReference type="PROSITE" id="PS51257">
    <property type="entry name" value="PROKAR_LIPOPROTEIN"/>
    <property type="match status" value="1"/>
</dbReference>